<dbReference type="Proteomes" id="UP000235916">
    <property type="component" value="Unassembled WGS sequence"/>
</dbReference>
<dbReference type="RefSeq" id="WP_102770000.1">
    <property type="nucleotide sequence ID" value="NZ_POSP01000004.1"/>
</dbReference>
<gene>
    <name evidence="1" type="ORF">C1O66_21175</name>
</gene>
<organism evidence="1 2">
    <name type="scientific">Kinneretia aquatilis</name>
    <dbReference type="NCBI Taxonomy" id="2070761"/>
    <lineage>
        <taxon>Bacteria</taxon>
        <taxon>Pseudomonadati</taxon>
        <taxon>Pseudomonadota</taxon>
        <taxon>Betaproteobacteria</taxon>
        <taxon>Burkholderiales</taxon>
        <taxon>Sphaerotilaceae</taxon>
        <taxon>Roseateles</taxon>
    </lineage>
</organism>
<name>A0A2N8KRZ5_9BURK</name>
<dbReference type="EMBL" id="POSP01000004">
    <property type="protein sequence ID" value="PND36225.1"/>
    <property type="molecule type" value="Genomic_DNA"/>
</dbReference>
<keyword evidence="2" id="KW-1185">Reference proteome</keyword>
<dbReference type="OrthoDB" id="6969690at2"/>
<evidence type="ECO:0000313" key="1">
    <source>
        <dbReference type="EMBL" id="PND36225.1"/>
    </source>
</evidence>
<accession>A0A2N8KRZ5</accession>
<reference evidence="1 2" key="1">
    <citation type="submission" date="2018-01" db="EMBL/GenBank/DDBJ databases">
        <title>Draft genome sequence of Paucibacter aquatile CR182 isolated from freshwater of the Nakdong River.</title>
        <authorList>
            <person name="Choi A."/>
            <person name="Chung E.J."/>
        </authorList>
    </citation>
    <scope>NUCLEOTIDE SEQUENCE [LARGE SCALE GENOMIC DNA]</scope>
    <source>
        <strain evidence="1 2">CR182</strain>
    </source>
</reference>
<proteinExistence type="predicted"/>
<evidence type="ECO:0000313" key="2">
    <source>
        <dbReference type="Proteomes" id="UP000235916"/>
    </source>
</evidence>
<protein>
    <submittedName>
        <fullName evidence="1">Uncharacterized protein</fullName>
    </submittedName>
</protein>
<dbReference type="AlphaFoldDB" id="A0A2N8KRZ5"/>
<comment type="caution">
    <text evidence="1">The sequence shown here is derived from an EMBL/GenBank/DDBJ whole genome shotgun (WGS) entry which is preliminary data.</text>
</comment>
<sequence>MRQLSVQQQNLATEEGIRREVTYWRTHPLPRALVEVASARGVDCKSAIMLKLEIDFPGMPRLFGTLVTAEGKFVDFEIETDESHSQVEDVAVWMDSTDEQDFGLHNRGTGVGAGALALKVLREINADA</sequence>